<name>X0SJR5_9ZZZZ</name>
<proteinExistence type="predicted"/>
<feature type="region of interest" description="Disordered" evidence="1">
    <location>
        <begin position="1"/>
        <end position="34"/>
    </location>
</feature>
<reference evidence="2" key="1">
    <citation type="journal article" date="2014" name="Front. Microbiol.">
        <title>High frequency of phylogenetically diverse reductive dehalogenase-homologous genes in deep subseafloor sedimentary metagenomes.</title>
        <authorList>
            <person name="Kawai M."/>
            <person name="Futagami T."/>
            <person name="Toyoda A."/>
            <person name="Takaki Y."/>
            <person name="Nishi S."/>
            <person name="Hori S."/>
            <person name="Arai W."/>
            <person name="Tsubouchi T."/>
            <person name="Morono Y."/>
            <person name="Uchiyama I."/>
            <person name="Ito T."/>
            <person name="Fujiyama A."/>
            <person name="Inagaki F."/>
            <person name="Takami H."/>
        </authorList>
    </citation>
    <scope>NUCLEOTIDE SEQUENCE</scope>
    <source>
        <strain evidence="2">Expedition CK06-06</strain>
    </source>
</reference>
<sequence length="42" mass="4456">MKHDPALFTGANQDKGAKEQESVKKGESQAFNNGPFSVGCVC</sequence>
<protein>
    <submittedName>
        <fullName evidence="2">Uncharacterized protein</fullName>
    </submittedName>
</protein>
<accession>X0SJR5</accession>
<feature type="compositionally biased region" description="Basic and acidic residues" evidence="1">
    <location>
        <begin position="15"/>
        <end position="27"/>
    </location>
</feature>
<dbReference type="EMBL" id="BARS01002955">
    <property type="protein sequence ID" value="GAF75351.1"/>
    <property type="molecule type" value="Genomic_DNA"/>
</dbReference>
<gene>
    <name evidence="2" type="ORF">S01H1_05677</name>
</gene>
<comment type="caution">
    <text evidence="2">The sequence shown here is derived from an EMBL/GenBank/DDBJ whole genome shotgun (WGS) entry which is preliminary data.</text>
</comment>
<dbReference type="AlphaFoldDB" id="X0SJR5"/>
<evidence type="ECO:0000313" key="2">
    <source>
        <dbReference type="EMBL" id="GAF75351.1"/>
    </source>
</evidence>
<evidence type="ECO:0000256" key="1">
    <source>
        <dbReference type="SAM" id="MobiDB-lite"/>
    </source>
</evidence>
<organism evidence="2">
    <name type="scientific">marine sediment metagenome</name>
    <dbReference type="NCBI Taxonomy" id="412755"/>
    <lineage>
        <taxon>unclassified sequences</taxon>
        <taxon>metagenomes</taxon>
        <taxon>ecological metagenomes</taxon>
    </lineage>
</organism>